<evidence type="ECO:0000259" key="2">
    <source>
        <dbReference type="PROSITE" id="PS51388"/>
    </source>
</evidence>
<feature type="domain" description="GED" evidence="2">
    <location>
        <begin position="1"/>
        <end position="37"/>
    </location>
</feature>
<evidence type="ECO:0000313" key="4">
    <source>
        <dbReference type="Proteomes" id="UP001189624"/>
    </source>
</evidence>
<proteinExistence type="predicted"/>
<dbReference type="AlphaFoldDB" id="A0AA86SQW7"/>
<feature type="region of interest" description="Disordered" evidence="1">
    <location>
        <begin position="43"/>
        <end position="117"/>
    </location>
</feature>
<sequence length="117" mass="12964">MLQEPDEIALKRKRCRELLRAYQQAFKDLEELPMEAETVERGYSLPETTGLPKIHGLPTSSMYSTSSSGDYYAASPKYSKSKRSSHSGELQSPMHAIPDSNGSGRPFTSGFYPTVDG</sequence>
<keyword evidence="4" id="KW-1185">Reference proteome</keyword>
<dbReference type="InterPro" id="IPR020850">
    <property type="entry name" value="GED_dom"/>
</dbReference>
<protein>
    <recommendedName>
        <fullName evidence="2">GED domain-containing protein</fullName>
    </recommendedName>
</protein>
<gene>
    <name evidence="3" type="ORF">AYBTSS11_LOCUS18688</name>
</gene>
<dbReference type="Proteomes" id="UP001189624">
    <property type="component" value="Chromosome 6"/>
</dbReference>
<feature type="compositionally biased region" description="Low complexity" evidence="1">
    <location>
        <begin position="59"/>
        <end position="68"/>
    </location>
</feature>
<reference evidence="3" key="1">
    <citation type="submission" date="2023-10" db="EMBL/GenBank/DDBJ databases">
        <authorList>
            <person name="Domelevo Entfellner J.-B."/>
        </authorList>
    </citation>
    <scope>NUCLEOTIDE SEQUENCE</scope>
</reference>
<dbReference type="PROSITE" id="PS51388">
    <property type="entry name" value="GED"/>
    <property type="match status" value="1"/>
</dbReference>
<evidence type="ECO:0000256" key="1">
    <source>
        <dbReference type="SAM" id="MobiDB-lite"/>
    </source>
</evidence>
<accession>A0AA86SQW7</accession>
<evidence type="ECO:0000313" key="3">
    <source>
        <dbReference type="EMBL" id="CAJ1961360.1"/>
    </source>
</evidence>
<dbReference type="Gramene" id="rna-AYBTSS11_LOCUS18688">
    <property type="protein sequence ID" value="CAJ1961360.1"/>
    <property type="gene ID" value="gene-AYBTSS11_LOCUS18688"/>
</dbReference>
<name>A0AA86SQW7_9FABA</name>
<organism evidence="3 4">
    <name type="scientific">Sphenostylis stenocarpa</name>
    <dbReference type="NCBI Taxonomy" id="92480"/>
    <lineage>
        <taxon>Eukaryota</taxon>
        <taxon>Viridiplantae</taxon>
        <taxon>Streptophyta</taxon>
        <taxon>Embryophyta</taxon>
        <taxon>Tracheophyta</taxon>
        <taxon>Spermatophyta</taxon>
        <taxon>Magnoliopsida</taxon>
        <taxon>eudicotyledons</taxon>
        <taxon>Gunneridae</taxon>
        <taxon>Pentapetalae</taxon>
        <taxon>rosids</taxon>
        <taxon>fabids</taxon>
        <taxon>Fabales</taxon>
        <taxon>Fabaceae</taxon>
        <taxon>Papilionoideae</taxon>
        <taxon>50 kb inversion clade</taxon>
        <taxon>NPAAA clade</taxon>
        <taxon>indigoferoid/millettioid clade</taxon>
        <taxon>Phaseoleae</taxon>
        <taxon>Sphenostylis</taxon>
    </lineage>
</organism>
<dbReference type="EMBL" id="OY731403">
    <property type="protein sequence ID" value="CAJ1961360.1"/>
    <property type="molecule type" value="Genomic_DNA"/>
</dbReference>